<evidence type="ECO:0000259" key="1">
    <source>
        <dbReference type="Pfam" id="PF01738"/>
    </source>
</evidence>
<organism evidence="2 3">
    <name type="scientific">Cystobacter fuscus</name>
    <dbReference type="NCBI Taxonomy" id="43"/>
    <lineage>
        <taxon>Bacteria</taxon>
        <taxon>Pseudomonadati</taxon>
        <taxon>Myxococcota</taxon>
        <taxon>Myxococcia</taxon>
        <taxon>Myxococcales</taxon>
        <taxon>Cystobacterineae</taxon>
        <taxon>Archangiaceae</taxon>
        <taxon>Cystobacter</taxon>
    </lineage>
</organism>
<dbReference type="PANTHER" id="PTHR46623">
    <property type="entry name" value="CARBOXYMETHYLENEBUTENOLIDASE-RELATED"/>
    <property type="match status" value="1"/>
</dbReference>
<protein>
    <submittedName>
        <fullName evidence="2">Dienelactone hydrolase</fullName>
    </submittedName>
</protein>
<dbReference type="Proteomes" id="UP000217257">
    <property type="component" value="Chromosome"/>
</dbReference>
<dbReference type="RefSeq" id="WP_095988566.1">
    <property type="nucleotide sequence ID" value="NZ_CP022098.1"/>
</dbReference>
<sequence length="248" mass="26638">MAVQAVDIKTPEGTLDARLYHPDGEGQWPAVLLITDAMGIRPAFEAMANRLAAAGYVVLLPNVYYREGRAPLPGLAEGSFTDEAVRKRIFGLISALTPERVKTDAAAQLDFLSAQSQVKGSRVGVVGYCMGGAIAVRLMADFPDRIVAAASYHGGRLATDEPSSPHLLASKLKGEVYFGHADQDVFMPAEAIARLEAALKSAGVKHQSELYVGARHGFAVEGMPVYDKDASERHWQTLLSLFGRTLKG</sequence>
<accession>A0A250JBA0</accession>
<feature type="domain" description="Dienelactone hydrolase" evidence="1">
    <location>
        <begin position="15"/>
        <end position="245"/>
    </location>
</feature>
<dbReference type="InterPro" id="IPR002925">
    <property type="entry name" value="Dienelactn_hydro"/>
</dbReference>
<dbReference type="Pfam" id="PF01738">
    <property type="entry name" value="DLH"/>
    <property type="match status" value="1"/>
</dbReference>
<reference evidence="2 3" key="1">
    <citation type="submission" date="2017-06" db="EMBL/GenBank/DDBJ databases">
        <title>Sequencing and comparative analysis of myxobacterial genomes.</title>
        <authorList>
            <person name="Rupp O."/>
            <person name="Goesmann A."/>
            <person name="Sogaard-Andersen L."/>
        </authorList>
    </citation>
    <scope>NUCLEOTIDE SEQUENCE [LARGE SCALE GENOMIC DNA]</scope>
    <source>
        <strain evidence="2 3">DSM 52655</strain>
    </source>
</reference>
<evidence type="ECO:0000313" key="2">
    <source>
        <dbReference type="EMBL" id="ATB40752.1"/>
    </source>
</evidence>
<name>A0A250JBA0_9BACT</name>
<dbReference type="KEGG" id="cfus:CYFUS_006208"/>
<keyword evidence="2" id="KW-0378">Hydrolase</keyword>
<dbReference type="Gene3D" id="3.40.50.1820">
    <property type="entry name" value="alpha/beta hydrolase"/>
    <property type="match status" value="1"/>
</dbReference>
<gene>
    <name evidence="2" type="ORF">CYFUS_006208</name>
</gene>
<evidence type="ECO:0000313" key="3">
    <source>
        <dbReference type="Proteomes" id="UP000217257"/>
    </source>
</evidence>
<dbReference type="AlphaFoldDB" id="A0A250JBA0"/>
<dbReference type="GO" id="GO:0016787">
    <property type="term" value="F:hydrolase activity"/>
    <property type="evidence" value="ECO:0007669"/>
    <property type="project" value="UniProtKB-KW"/>
</dbReference>
<dbReference type="PANTHER" id="PTHR46623:SF10">
    <property type="entry name" value="CARBOXYMETHYLENEBUTENOLIDASE HOMOLOG"/>
    <property type="match status" value="1"/>
</dbReference>
<proteinExistence type="predicted"/>
<dbReference type="InterPro" id="IPR051049">
    <property type="entry name" value="Dienelactone_hydrolase-like"/>
</dbReference>
<dbReference type="EMBL" id="CP022098">
    <property type="protein sequence ID" value="ATB40752.1"/>
    <property type="molecule type" value="Genomic_DNA"/>
</dbReference>
<dbReference type="SUPFAM" id="SSF53474">
    <property type="entry name" value="alpha/beta-Hydrolases"/>
    <property type="match status" value="1"/>
</dbReference>
<dbReference type="InterPro" id="IPR029058">
    <property type="entry name" value="AB_hydrolase_fold"/>
</dbReference>